<feature type="transmembrane region" description="Helical" evidence="1">
    <location>
        <begin position="7"/>
        <end position="25"/>
    </location>
</feature>
<gene>
    <name evidence="3" type="ORF">PEPS_33290</name>
</gene>
<name>A0ABM7VJ99_9BACT</name>
<sequence length="78" mass="8462">MGKIDRIVRGIIATIMIFLYLGNIITGNLGTLLLVGAGLLVANSLSGKCYFYSLMGWNSCQTTETAAPRKDVLKQKKP</sequence>
<keyword evidence="1" id="KW-0472">Membrane</keyword>
<dbReference type="InterPro" id="IPR021309">
    <property type="entry name" value="YgaP-like_TM"/>
</dbReference>
<accession>A0ABM7VJ99</accession>
<protein>
    <recommendedName>
        <fullName evidence="2">Inner membrane protein YgaP-like transmembrane domain-containing protein</fullName>
    </recommendedName>
</protein>
<keyword evidence="1" id="KW-1133">Transmembrane helix</keyword>
<evidence type="ECO:0000259" key="2">
    <source>
        <dbReference type="Pfam" id="PF11127"/>
    </source>
</evidence>
<evidence type="ECO:0000313" key="3">
    <source>
        <dbReference type="EMBL" id="BDD01049.1"/>
    </source>
</evidence>
<keyword evidence="1" id="KW-0812">Transmembrane</keyword>
<organism evidence="3 4">
    <name type="scientific">Persicobacter psychrovividus</name>
    <dbReference type="NCBI Taxonomy" id="387638"/>
    <lineage>
        <taxon>Bacteria</taxon>
        <taxon>Pseudomonadati</taxon>
        <taxon>Bacteroidota</taxon>
        <taxon>Cytophagia</taxon>
        <taxon>Cytophagales</taxon>
        <taxon>Persicobacteraceae</taxon>
        <taxon>Persicobacter</taxon>
    </lineage>
</organism>
<feature type="transmembrane region" description="Helical" evidence="1">
    <location>
        <begin position="31"/>
        <end position="51"/>
    </location>
</feature>
<proteinExistence type="predicted"/>
<keyword evidence="3" id="KW-0614">Plasmid</keyword>
<dbReference type="EMBL" id="AP025293">
    <property type="protein sequence ID" value="BDD01049.1"/>
    <property type="molecule type" value="Genomic_DNA"/>
</dbReference>
<keyword evidence="4" id="KW-1185">Reference proteome</keyword>
<geneLocation type="plasmid" evidence="3 4">
    <name>pPP1</name>
</geneLocation>
<dbReference type="Proteomes" id="UP001354989">
    <property type="component" value="Plasmid pPP1"/>
</dbReference>
<evidence type="ECO:0000256" key="1">
    <source>
        <dbReference type="SAM" id="Phobius"/>
    </source>
</evidence>
<evidence type="ECO:0000313" key="4">
    <source>
        <dbReference type="Proteomes" id="UP001354989"/>
    </source>
</evidence>
<feature type="domain" description="Inner membrane protein YgaP-like transmembrane" evidence="2">
    <location>
        <begin position="1"/>
        <end position="62"/>
    </location>
</feature>
<reference evidence="3 4" key="1">
    <citation type="submission" date="2021-12" db="EMBL/GenBank/DDBJ databases">
        <title>Genome sequencing of bacteria with rrn-lacking chromosome and rrn-plasmid.</title>
        <authorList>
            <person name="Anda M."/>
            <person name="Iwasaki W."/>
        </authorList>
    </citation>
    <scope>NUCLEOTIDE SEQUENCE [LARGE SCALE GENOMIC DNA]</scope>
    <source>
        <strain evidence="3 4">NBRC 101262</strain>
        <plasmid evidence="3 4">pPP1</plasmid>
    </source>
</reference>
<dbReference type="Pfam" id="PF11127">
    <property type="entry name" value="YgaP-like_TM"/>
    <property type="match status" value="1"/>
</dbReference>